<accession>A0A0A9C0K4</accession>
<reference evidence="1" key="2">
    <citation type="journal article" date="2015" name="Data Brief">
        <title>Shoot transcriptome of the giant reed, Arundo donax.</title>
        <authorList>
            <person name="Barrero R.A."/>
            <person name="Guerrero F.D."/>
            <person name="Moolhuijzen P."/>
            <person name="Goolsby J.A."/>
            <person name="Tidwell J."/>
            <person name="Bellgard S.E."/>
            <person name="Bellgard M.I."/>
        </authorList>
    </citation>
    <scope>NUCLEOTIDE SEQUENCE</scope>
    <source>
        <tissue evidence="1">Shoot tissue taken approximately 20 cm above the soil surface</tissue>
    </source>
</reference>
<evidence type="ECO:0000313" key="1">
    <source>
        <dbReference type="EMBL" id="JAD69834.1"/>
    </source>
</evidence>
<reference evidence="1" key="1">
    <citation type="submission" date="2014-09" db="EMBL/GenBank/DDBJ databases">
        <authorList>
            <person name="Magalhaes I.L.F."/>
            <person name="Oliveira U."/>
            <person name="Santos F.R."/>
            <person name="Vidigal T.H.D.A."/>
            <person name="Brescovit A.D."/>
            <person name="Santos A.J."/>
        </authorList>
    </citation>
    <scope>NUCLEOTIDE SEQUENCE</scope>
    <source>
        <tissue evidence="1">Shoot tissue taken approximately 20 cm above the soil surface</tissue>
    </source>
</reference>
<organism evidence="1">
    <name type="scientific">Arundo donax</name>
    <name type="common">Giant reed</name>
    <name type="synonym">Donax arundinaceus</name>
    <dbReference type="NCBI Taxonomy" id="35708"/>
    <lineage>
        <taxon>Eukaryota</taxon>
        <taxon>Viridiplantae</taxon>
        <taxon>Streptophyta</taxon>
        <taxon>Embryophyta</taxon>
        <taxon>Tracheophyta</taxon>
        <taxon>Spermatophyta</taxon>
        <taxon>Magnoliopsida</taxon>
        <taxon>Liliopsida</taxon>
        <taxon>Poales</taxon>
        <taxon>Poaceae</taxon>
        <taxon>PACMAD clade</taxon>
        <taxon>Arundinoideae</taxon>
        <taxon>Arundineae</taxon>
        <taxon>Arundo</taxon>
    </lineage>
</organism>
<sequence length="21" mass="2603">MTCKLFHFPIVERYKSRTAKF</sequence>
<protein>
    <submittedName>
        <fullName evidence="1">Uncharacterized protein</fullName>
    </submittedName>
</protein>
<dbReference type="EMBL" id="GBRH01228061">
    <property type="protein sequence ID" value="JAD69834.1"/>
    <property type="molecule type" value="Transcribed_RNA"/>
</dbReference>
<name>A0A0A9C0K4_ARUDO</name>
<proteinExistence type="predicted"/>
<dbReference type="AlphaFoldDB" id="A0A0A9C0K4"/>